<dbReference type="EMBL" id="CP072800">
    <property type="protein sequence ID" value="QTR50644.1"/>
    <property type="molecule type" value="Genomic_DNA"/>
</dbReference>
<evidence type="ECO:0000256" key="5">
    <source>
        <dbReference type="ARBA" id="ARBA00023172"/>
    </source>
</evidence>
<evidence type="ECO:0000256" key="1">
    <source>
        <dbReference type="ARBA" id="ARBA00002190"/>
    </source>
</evidence>
<evidence type="ECO:0000256" key="3">
    <source>
        <dbReference type="ARBA" id="ARBA00022578"/>
    </source>
</evidence>
<dbReference type="Pfam" id="PF13936">
    <property type="entry name" value="HTH_38"/>
    <property type="match status" value="1"/>
</dbReference>
<gene>
    <name evidence="10" type="ORF">J8380_01035</name>
    <name evidence="11" type="ORF">J8380_03500</name>
    <name evidence="7" type="ORF">J8380_09820</name>
    <name evidence="8" type="ORF">J8380_14890</name>
    <name evidence="9" type="ORF">J8380_15010</name>
</gene>
<dbReference type="InterPro" id="IPR051917">
    <property type="entry name" value="Transposase-Integrase"/>
</dbReference>
<evidence type="ECO:0000313" key="7">
    <source>
        <dbReference type="EMBL" id="QTR48603.1"/>
    </source>
</evidence>
<name>A0ABX7X2B5_9GAMM</name>
<keyword evidence="4" id="KW-0238">DNA-binding</keyword>
<dbReference type="InterPro" id="IPR001584">
    <property type="entry name" value="Integrase_cat-core"/>
</dbReference>
<dbReference type="InterPro" id="IPR025246">
    <property type="entry name" value="IS30-like_HTH"/>
</dbReference>
<dbReference type="PROSITE" id="PS01043">
    <property type="entry name" value="TRANSPOSASE_IS30"/>
    <property type="match status" value="1"/>
</dbReference>
<keyword evidence="3" id="KW-0815">Transposition</keyword>
<dbReference type="InterPro" id="IPR001598">
    <property type="entry name" value="Transposase_IS30_CS"/>
</dbReference>
<evidence type="ECO:0000313" key="12">
    <source>
        <dbReference type="Proteomes" id="UP000672027"/>
    </source>
</evidence>
<dbReference type="RefSeq" id="WP_210225491.1">
    <property type="nucleotide sequence ID" value="NZ_CP072800.1"/>
</dbReference>
<evidence type="ECO:0000313" key="10">
    <source>
        <dbReference type="EMBL" id="QTR50201.1"/>
    </source>
</evidence>
<evidence type="ECO:0000259" key="6">
    <source>
        <dbReference type="PROSITE" id="PS50994"/>
    </source>
</evidence>
<dbReference type="InterPro" id="IPR036397">
    <property type="entry name" value="RNaseH_sf"/>
</dbReference>
<dbReference type="NCBIfam" id="NF033563">
    <property type="entry name" value="transpos_IS30"/>
    <property type="match status" value="1"/>
</dbReference>
<evidence type="ECO:0000256" key="4">
    <source>
        <dbReference type="ARBA" id="ARBA00023125"/>
    </source>
</evidence>
<evidence type="ECO:0000313" key="11">
    <source>
        <dbReference type="EMBL" id="QTR50644.1"/>
    </source>
</evidence>
<dbReference type="Proteomes" id="UP000672027">
    <property type="component" value="Chromosome"/>
</dbReference>
<organism evidence="9 12">
    <name type="scientific">Candidatus Thiothrix anitrata</name>
    <dbReference type="NCBI Taxonomy" id="2823902"/>
    <lineage>
        <taxon>Bacteria</taxon>
        <taxon>Pseudomonadati</taxon>
        <taxon>Pseudomonadota</taxon>
        <taxon>Gammaproteobacteria</taxon>
        <taxon>Thiotrichales</taxon>
        <taxon>Thiotrichaceae</taxon>
        <taxon>Thiothrix</taxon>
    </lineage>
</organism>
<proteinExistence type="inferred from homology"/>
<dbReference type="Gene3D" id="3.30.420.10">
    <property type="entry name" value="Ribonuclease H-like superfamily/Ribonuclease H"/>
    <property type="match status" value="1"/>
</dbReference>
<comment type="function">
    <text evidence="1">Required for the transposition of the insertion element.</text>
</comment>
<comment type="similarity">
    <text evidence="2">Belongs to the transposase IS30 family.</text>
</comment>
<evidence type="ECO:0000256" key="2">
    <source>
        <dbReference type="ARBA" id="ARBA00006363"/>
    </source>
</evidence>
<dbReference type="PANTHER" id="PTHR10948:SF23">
    <property type="entry name" value="TRANSPOSASE INSI FOR INSERTION SEQUENCE ELEMENT IS30A-RELATED"/>
    <property type="match status" value="1"/>
</dbReference>
<dbReference type="InterPro" id="IPR053392">
    <property type="entry name" value="Transposase_IS30-like"/>
</dbReference>
<dbReference type="EMBL" id="CP072800">
    <property type="protein sequence ID" value="QTR50201.1"/>
    <property type="molecule type" value="Genomic_DNA"/>
</dbReference>
<dbReference type="EMBL" id="CP072800">
    <property type="protein sequence ID" value="QTR48603.1"/>
    <property type="molecule type" value="Genomic_DNA"/>
</dbReference>
<sequence>MTYTHLTSEERYYIETRHKMKESESTIALALGRSQSTIHRELTRNRGQRGYRHKQAHAKAQQRHVEKPKVVKLTPELAGNIGTLLEEQQWSPEQISGRLKADGKASVCHETIYQHVLKDKRAGGKLYLNLRRHAKKYRKRYGSGTGSVKGIPNRVDIEERPEVANQRERLGDWEADTMIGKSHKGALVTLDERKSKLRLALPVANKTAEAVTSSIISLLSGFKDYVHTLTFDNGKEFAKHEQVAQAIGCETYFAKPYHSWERGQNENANGLLRQYFPKAMGLLDVTTRQVVEAVHKLNNRPRKCLGFKTPYEVFRELSGMDAEKLVGYALIT</sequence>
<dbReference type="EMBL" id="CP072800">
    <property type="protein sequence ID" value="QTR49509.1"/>
    <property type="molecule type" value="Genomic_DNA"/>
</dbReference>
<dbReference type="PROSITE" id="PS50994">
    <property type="entry name" value="INTEGRASE"/>
    <property type="match status" value="1"/>
</dbReference>
<protein>
    <submittedName>
        <fullName evidence="9">IS30 family transposase</fullName>
    </submittedName>
</protein>
<keyword evidence="12" id="KW-1185">Reference proteome</keyword>
<dbReference type="SUPFAM" id="SSF53098">
    <property type="entry name" value="Ribonuclease H-like"/>
    <property type="match status" value="1"/>
</dbReference>
<evidence type="ECO:0000313" key="9">
    <source>
        <dbReference type="EMBL" id="QTR49527.1"/>
    </source>
</evidence>
<dbReference type="EMBL" id="CP072800">
    <property type="protein sequence ID" value="QTR49527.1"/>
    <property type="molecule type" value="Genomic_DNA"/>
</dbReference>
<keyword evidence="5" id="KW-0233">DNA recombination</keyword>
<reference evidence="9 12" key="1">
    <citation type="submission" date="2021-04" db="EMBL/GenBank/DDBJ databases">
        <title>Genomics, taxonomy and metabolism of representatives of sulfur bacteria of the genus Thiothrix: Thiothrix fructosivorans QT, Thiothrix unzii A1T and three new species, Thiothrix subterranea sp. nov., Thiothrix litoralis sp. nov. and 'Candidatus Thiothrix anitrata' sp. nov.</title>
        <authorList>
            <person name="Ravin N.V."/>
            <person name="Smolyakov D."/>
            <person name="Rudenko T.S."/>
            <person name="Mardanov A.V."/>
            <person name="Beletsky A.V."/>
            <person name="Markov N.D."/>
            <person name="Fomenkov A.I."/>
            <person name="Roberts R.J."/>
            <person name="Karnachuk O.V."/>
            <person name="Novikov A."/>
            <person name="Grabovich M.Y."/>
        </authorList>
    </citation>
    <scope>NUCLEOTIDE SEQUENCE [LARGE SCALE GENOMIC DNA]</scope>
    <source>
        <strain evidence="9 12">A52</strain>
    </source>
</reference>
<evidence type="ECO:0000313" key="8">
    <source>
        <dbReference type="EMBL" id="QTR49509.1"/>
    </source>
</evidence>
<feature type="domain" description="Integrase catalytic" evidence="6">
    <location>
        <begin position="157"/>
        <end position="318"/>
    </location>
</feature>
<dbReference type="PANTHER" id="PTHR10948">
    <property type="entry name" value="TRANSPOSASE"/>
    <property type="match status" value="1"/>
</dbReference>
<accession>A0ABX7X2B5</accession>
<dbReference type="InterPro" id="IPR012337">
    <property type="entry name" value="RNaseH-like_sf"/>
</dbReference>